<comment type="caution">
    <text evidence="2">The sequence shown here is derived from an EMBL/GenBank/DDBJ whole genome shotgun (WGS) entry which is preliminary data.</text>
</comment>
<gene>
    <name evidence="2" type="ORF">SteCoe_17728</name>
</gene>
<dbReference type="SUPFAM" id="SSF56112">
    <property type="entry name" value="Protein kinase-like (PK-like)"/>
    <property type="match status" value="1"/>
</dbReference>
<accession>A0A1R2BYL6</accession>
<dbReference type="Pfam" id="PF00069">
    <property type="entry name" value="Pkinase"/>
    <property type="match status" value="1"/>
</dbReference>
<protein>
    <recommendedName>
        <fullName evidence="1">Protein kinase domain-containing protein</fullName>
    </recommendedName>
</protein>
<dbReference type="EMBL" id="MPUH01000368">
    <property type="protein sequence ID" value="OMJ81737.1"/>
    <property type="molecule type" value="Genomic_DNA"/>
</dbReference>
<proteinExistence type="predicted"/>
<dbReference type="GO" id="GO:0005524">
    <property type="term" value="F:ATP binding"/>
    <property type="evidence" value="ECO:0007669"/>
    <property type="project" value="InterPro"/>
</dbReference>
<reference evidence="2 3" key="1">
    <citation type="submission" date="2016-11" db="EMBL/GenBank/DDBJ databases">
        <title>The macronuclear genome of Stentor coeruleus: a giant cell with tiny introns.</title>
        <authorList>
            <person name="Slabodnick M."/>
            <person name="Ruby J.G."/>
            <person name="Reiff S.B."/>
            <person name="Swart E.C."/>
            <person name="Gosai S."/>
            <person name="Prabakaran S."/>
            <person name="Witkowska E."/>
            <person name="Larue G.E."/>
            <person name="Fisher S."/>
            <person name="Freeman R.M."/>
            <person name="Gunawardena J."/>
            <person name="Chu W."/>
            <person name="Stover N.A."/>
            <person name="Gregory B.D."/>
            <person name="Nowacki M."/>
            <person name="Derisi J."/>
            <person name="Roy S.W."/>
            <person name="Marshall W.F."/>
            <person name="Sood P."/>
        </authorList>
    </citation>
    <scope>NUCLEOTIDE SEQUENCE [LARGE SCALE GENOMIC DNA]</scope>
    <source>
        <strain evidence="2">WM001</strain>
    </source>
</reference>
<dbReference type="GO" id="GO:0004672">
    <property type="term" value="F:protein kinase activity"/>
    <property type="evidence" value="ECO:0007669"/>
    <property type="project" value="InterPro"/>
</dbReference>
<dbReference type="InterPro" id="IPR000719">
    <property type="entry name" value="Prot_kinase_dom"/>
</dbReference>
<name>A0A1R2BYL6_9CILI</name>
<dbReference type="SMART" id="SM00220">
    <property type="entry name" value="S_TKc"/>
    <property type="match status" value="1"/>
</dbReference>
<dbReference type="Gene3D" id="1.10.510.10">
    <property type="entry name" value="Transferase(Phosphotransferase) domain 1"/>
    <property type="match status" value="1"/>
</dbReference>
<evidence type="ECO:0000259" key="1">
    <source>
        <dbReference type="PROSITE" id="PS50011"/>
    </source>
</evidence>
<feature type="domain" description="Protein kinase" evidence="1">
    <location>
        <begin position="302"/>
        <end position="582"/>
    </location>
</feature>
<organism evidence="2 3">
    <name type="scientific">Stentor coeruleus</name>
    <dbReference type="NCBI Taxonomy" id="5963"/>
    <lineage>
        <taxon>Eukaryota</taxon>
        <taxon>Sar</taxon>
        <taxon>Alveolata</taxon>
        <taxon>Ciliophora</taxon>
        <taxon>Postciliodesmatophora</taxon>
        <taxon>Heterotrichea</taxon>
        <taxon>Heterotrichida</taxon>
        <taxon>Stentoridae</taxon>
        <taxon>Stentor</taxon>
    </lineage>
</organism>
<keyword evidence="3" id="KW-1185">Reference proteome</keyword>
<dbReference type="PANTHER" id="PTHR44305:SF2">
    <property type="entry name" value="SI:DKEY-192D15.2"/>
    <property type="match status" value="1"/>
</dbReference>
<evidence type="ECO:0000313" key="3">
    <source>
        <dbReference type="Proteomes" id="UP000187209"/>
    </source>
</evidence>
<dbReference type="InterPro" id="IPR011009">
    <property type="entry name" value="Kinase-like_dom_sf"/>
</dbReference>
<sequence>MSEPKEVPEIYSFVQSTTSKLHDQIEIEDINEIQKLLNDIRRLSPEKIEDQYSIVAKYLKGKNHLIVLFNVLLDACYFLACIEKTDKEHEIEYMNVALDKLAKVSDKFRFTGVLNSFDSYITFRVPEVEYWGTLDLWLAIKERMENDFSYDTASLHHWLECQYIRIITNMIEKDCPEGNDGDINNLEICKLLIWMEGLISKHKIAIANLKMVTIDHALYYISKLDNQEISKEREDRINLQRIKEILDTINIVGFNDEINAENIKNKFLNMQEYFNYIENPPDKPDIKEDIICKKSDIILMNSLECLEIGTDELRQGWRIGTLPITLANAENLAGKFVNIKFYIGKNKEEVEDNRLEANVLAVLSEKKDCFLKYYGKYQENVSEKFEFAIVTEQWTKTLKSEIDYKKTIGGFFSKKEIKTLARQLIVALEFMHSFTNNSAIPELKPFSFGIFHMNICPANIAIFTSSPYNIHKLINFNAILAYKKGVQKKYLNNFCNPYMAPEVKKSCEGQRVKILRSKADVYSFGLTLLEAITLVEVGNLGRDDLMEVVMGMTNTYYRDIISLCIEEDIAKRPSFKTLKEIITNDISKDND</sequence>
<dbReference type="InterPro" id="IPR053083">
    <property type="entry name" value="TF_kinase-domain_protein"/>
</dbReference>
<dbReference type="PROSITE" id="PS50011">
    <property type="entry name" value="PROTEIN_KINASE_DOM"/>
    <property type="match status" value="1"/>
</dbReference>
<dbReference type="Proteomes" id="UP000187209">
    <property type="component" value="Unassembled WGS sequence"/>
</dbReference>
<dbReference type="OrthoDB" id="312177at2759"/>
<evidence type="ECO:0000313" key="2">
    <source>
        <dbReference type="EMBL" id="OMJ81737.1"/>
    </source>
</evidence>
<dbReference type="PANTHER" id="PTHR44305">
    <property type="entry name" value="SI:DKEY-192D15.2-RELATED"/>
    <property type="match status" value="1"/>
</dbReference>
<dbReference type="AlphaFoldDB" id="A0A1R2BYL6"/>